<keyword evidence="4 5" id="KW-0472">Membrane</keyword>
<dbReference type="Pfam" id="PF03168">
    <property type="entry name" value="LEA_2"/>
    <property type="match status" value="1"/>
</dbReference>
<evidence type="ECO:0000313" key="8">
    <source>
        <dbReference type="Proteomes" id="UP001359559"/>
    </source>
</evidence>
<dbReference type="GO" id="GO:0009506">
    <property type="term" value="C:plasmodesma"/>
    <property type="evidence" value="ECO:0007669"/>
    <property type="project" value="TreeGrafter"/>
</dbReference>
<keyword evidence="8" id="KW-1185">Reference proteome</keyword>
<proteinExistence type="predicted"/>
<evidence type="ECO:0000259" key="6">
    <source>
        <dbReference type="Pfam" id="PF03168"/>
    </source>
</evidence>
<evidence type="ECO:0000313" key="7">
    <source>
        <dbReference type="EMBL" id="KAK7280188.1"/>
    </source>
</evidence>
<dbReference type="InterPro" id="IPR004864">
    <property type="entry name" value="LEA_2"/>
</dbReference>
<dbReference type="InterPro" id="IPR044839">
    <property type="entry name" value="NDR1-like"/>
</dbReference>
<evidence type="ECO:0000256" key="5">
    <source>
        <dbReference type="SAM" id="Phobius"/>
    </source>
</evidence>
<keyword evidence="3 5" id="KW-1133">Transmembrane helix</keyword>
<gene>
    <name evidence="7" type="ORF">RJT34_25250</name>
</gene>
<sequence>MASNDHIPIHHVSGPNPKPIKRHRTARYYVHRVRESLTTRVSKIICAIFLGLLAIVGLITFILWLSLRPHRPRFHIHEFNMPGLTQPTGFQNARITFEVTARNANQNIGVYYESMEGSVYYRDQKIGYTPLLNPFYQQPKNTTEVDGDLGGATLTVSSQNWEEFQSDRGDGSVVFRLEVTSVIRFKISTWESKRHMMHADCDVGVGPDGSILSNYKDRRCPVYFS</sequence>
<protein>
    <recommendedName>
        <fullName evidence="6">Late embryogenesis abundant protein LEA-2 subgroup domain-containing protein</fullName>
    </recommendedName>
</protein>
<dbReference type="AlphaFoldDB" id="A0AAN9FXM3"/>
<dbReference type="GO" id="GO:0005886">
    <property type="term" value="C:plasma membrane"/>
    <property type="evidence" value="ECO:0007669"/>
    <property type="project" value="TreeGrafter"/>
</dbReference>
<keyword evidence="2 5" id="KW-0812">Transmembrane</keyword>
<comment type="caution">
    <text evidence="7">The sequence shown here is derived from an EMBL/GenBank/DDBJ whole genome shotgun (WGS) entry which is preliminary data.</text>
</comment>
<dbReference type="EMBL" id="JAYKXN010000006">
    <property type="protein sequence ID" value="KAK7280188.1"/>
    <property type="molecule type" value="Genomic_DNA"/>
</dbReference>
<feature type="transmembrane region" description="Helical" evidence="5">
    <location>
        <begin position="44"/>
        <end position="67"/>
    </location>
</feature>
<evidence type="ECO:0000256" key="2">
    <source>
        <dbReference type="ARBA" id="ARBA00022692"/>
    </source>
</evidence>
<dbReference type="PANTHER" id="PTHR31415">
    <property type="entry name" value="OS05G0367900 PROTEIN"/>
    <property type="match status" value="1"/>
</dbReference>
<evidence type="ECO:0000256" key="1">
    <source>
        <dbReference type="ARBA" id="ARBA00004167"/>
    </source>
</evidence>
<dbReference type="Proteomes" id="UP001359559">
    <property type="component" value="Unassembled WGS sequence"/>
</dbReference>
<reference evidence="7 8" key="1">
    <citation type="submission" date="2024-01" db="EMBL/GenBank/DDBJ databases">
        <title>The genomes of 5 underutilized Papilionoideae crops provide insights into root nodulation and disease resistance.</title>
        <authorList>
            <person name="Yuan L."/>
        </authorList>
    </citation>
    <scope>NUCLEOTIDE SEQUENCE [LARGE SCALE GENOMIC DNA]</scope>
    <source>
        <strain evidence="7">LY-2023</strain>
        <tissue evidence="7">Leaf</tissue>
    </source>
</reference>
<evidence type="ECO:0000256" key="4">
    <source>
        <dbReference type="ARBA" id="ARBA00023136"/>
    </source>
</evidence>
<feature type="domain" description="Late embryogenesis abundant protein LEA-2 subgroup" evidence="6">
    <location>
        <begin position="99"/>
        <end position="187"/>
    </location>
</feature>
<organism evidence="7 8">
    <name type="scientific">Clitoria ternatea</name>
    <name type="common">Butterfly pea</name>
    <dbReference type="NCBI Taxonomy" id="43366"/>
    <lineage>
        <taxon>Eukaryota</taxon>
        <taxon>Viridiplantae</taxon>
        <taxon>Streptophyta</taxon>
        <taxon>Embryophyta</taxon>
        <taxon>Tracheophyta</taxon>
        <taxon>Spermatophyta</taxon>
        <taxon>Magnoliopsida</taxon>
        <taxon>eudicotyledons</taxon>
        <taxon>Gunneridae</taxon>
        <taxon>Pentapetalae</taxon>
        <taxon>rosids</taxon>
        <taxon>fabids</taxon>
        <taxon>Fabales</taxon>
        <taxon>Fabaceae</taxon>
        <taxon>Papilionoideae</taxon>
        <taxon>50 kb inversion clade</taxon>
        <taxon>NPAAA clade</taxon>
        <taxon>indigoferoid/millettioid clade</taxon>
        <taxon>Phaseoleae</taxon>
        <taxon>Clitoria</taxon>
    </lineage>
</organism>
<evidence type="ECO:0000256" key="3">
    <source>
        <dbReference type="ARBA" id="ARBA00022989"/>
    </source>
</evidence>
<comment type="subcellular location">
    <subcellularLocation>
        <location evidence="1">Membrane</location>
        <topology evidence="1">Single-pass membrane protein</topology>
    </subcellularLocation>
</comment>
<name>A0AAN9FXM3_CLITE</name>
<dbReference type="GO" id="GO:0098542">
    <property type="term" value="P:defense response to other organism"/>
    <property type="evidence" value="ECO:0007669"/>
    <property type="project" value="InterPro"/>
</dbReference>
<accession>A0AAN9FXM3</accession>
<dbReference type="PANTHER" id="PTHR31415:SF3">
    <property type="entry name" value="LATE EMBRYOGENESIS ABUNDANT (LEA) HYDROXYPROLINE-RICH GLYCOPROTEIN FAMILY"/>
    <property type="match status" value="1"/>
</dbReference>